<evidence type="ECO:0000313" key="3">
    <source>
        <dbReference type="Proteomes" id="UP000018861"/>
    </source>
</evidence>
<evidence type="ECO:0008006" key="4">
    <source>
        <dbReference type="Google" id="ProtNLM"/>
    </source>
</evidence>
<proteinExistence type="predicted"/>
<sequence length="148" mass="16993">MKAIKIIRAFILICACVCVCACSSNEDEQPETQLSDISGVWIEYAYLCSGGYFVDISGDENMRYEFERPNKFTKYTIDKTMFKDVYTQGEWTFDAKKGVAYVTEPRGWNLEIRFTFLPVEDGEYKARLDIKGKTNTSSSIVKVKRISQ</sequence>
<reference evidence="2 3" key="1">
    <citation type="journal article" date="2014" name="Genome Announc.">
        <title>Draft Genome Sequences of Three Strains of Bacteroides pyogenes Isolated from a Cat and Swine.</title>
        <authorList>
            <person name="Sakamoto M."/>
            <person name="Oshima K."/>
            <person name="Suda W."/>
            <person name="Kitamura K."/>
            <person name="Iida T."/>
            <person name="Hattori M."/>
            <person name="Ohkuma M."/>
        </authorList>
    </citation>
    <scope>NUCLEOTIDE SEQUENCE [LARGE SCALE GENOMIC DNA]</scope>
    <source>
        <strain evidence="2 3">JCM 6292</strain>
    </source>
</reference>
<protein>
    <recommendedName>
        <fullName evidence="4">Lipocalin-like domain-containing protein</fullName>
    </recommendedName>
</protein>
<organism evidence="2 3">
    <name type="scientific">Bacteroides pyogenes JCM 6292</name>
    <dbReference type="NCBI Taxonomy" id="1235809"/>
    <lineage>
        <taxon>Bacteria</taxon>
        <taxon>Pseudomonadati</taxon>
        <taxon>Bacteroidota</taxon>
        <taxon>Bacteroidia</taxon>
        <taxon>Bacteroidales</taxon>
        <taxon>Bacteroidaceae</taxon>
        <taxon>Bacteroides</taxon>
    </lineage>
</organism>
<feature type="chain" id="PRO_5004845807" description="Lipocalin-like domain-containing protein" evidence="1">
    <location>
        <begin position="22"/>
        <end position="148"/>
    </location>
</feature>
<accession>W4P4E2</accession>
<comment type="caution">
    <text evidence="2">The sequence shown here is derived from an EMBL/GenBank/DDBJ whole genome shotgun (WGS) entry which is preliminary data.</text>
</comment>
<feature type="signal peptide" evidence="1">
    <location>
        <begin position="1"/>
        <end position="21"/>
    </location>
</feature>
<dbReference type="Proteomes" id="UP000018861">
    <property type="component" value="Unassembled WGS sequence"/>
</dbReference>
<evidence type="ECO:0000256" key="1">
    <source>
        <dbReference type="SAM" id="SignalP"/>
    </source>
</evidence>
<keyword evidence="1" id="KW-0732">Signal</keyword>
<evidence type="ECO:0000313" key="2">
    <source>
        <dbReference type="EMBL" id="GAE14642.1"/>
    </source>
</evidence>
<gene>
    <name evidence="2" type="ORF">JCM6292_805</name>
</gene>
<dbReference type="EMBL" id="BAIQ01000005">
    <property type="protein sequence ID" value="GAE14642.1"/>
    <property type="molecule type" value="Genomic_DNA"/>
</dbReference>
<dbReference type="AlphaFoldDB" id="W4P4E2"/>
<name>W4P4E2_9BACE</name>